<dbReference type="PANTHER" id="PTHR24114">
    <property type="entry name" value="LEUCINE RICH REPEAT FAMILY PROTEIN"/>
    <property type="match status" value="1"/>
</dbReference>
<dbReference type="OMA" id="CINATRN"/>
<keyword evidence="1" id="KW-0175">Coiled coil</keyword>
<dbReference type="EMBL" id="AGNL01047810">
    <property type="protein sequence ID" value="EJK46353.1"/>
    <property type="molecule type" value="Genomic_DNA"/>
</dbReference>
<dbReference type="SMART" id="SM00368">
    <property type="entry name" value="LRR_RI"/>
    <property type="match status" value="5"/>
</dbReference>
<dbReference type="eggNOG" id="KOG4308">
    <property type="taxonomic scope" value="Eukaryota"/>
</dbReference>
<dbReference type="PANTHER" id="PTHR24114:SF2">
    <property type="entry name" value="F-BOX DOMAIN-CONTAINING PROTEIN-RELATED"/>
    <property type="match status" value="1"/>
</dbReference>
<gene>
    <name evidence="2" type="ORF">THAOC_34983</name>
</gene>
<sequence>MLGDAMKRPTLSQSEKSFTAAMQWAAATAAGTDYSPVRDVLSRLQPRSRQRLLKYESLVRLENIHLYDRELDSSDLVTLAKALKESKVLQRTSLWNVGDDRHSSEICSKHSAEDGDSLATTVANALMGNKTLKKLEIAGCGVSKGGARAIARLLLSNENIEILDLKFSSIDDEGVEFLCDALKVNKSLQILDLSSCKISDEGAKYLSSALLVNTSLHTLVLKENYITLDGCKNIVTAMCINSTLQSLALEGNDTEAVDSERAALDLLLNTEIQNGVLKHNGLSCPDEPKLNLIREAATSKLPIERLSAYIASKDDQVGRERNHVRQLLKEISSLKNDLDRAEDARVDKDEEIERLSQELDDRDSQTEQLDKKPSALPVLPLPCAANTKVVLQAQLNAMKAMVDQSGNNAALKAQVNAIGAVIDTLPSHTSQPPLKRPKIN</sequence>
<dbReference type="Pfam" id="PF13516">
    <property type="entry name" value="LRR_6"/>
    <property type="match status" value="3"/>
</dbReference>
<reference evidence="2 3" key="1">
    <citation type="journal article" date="2012" name="Genome Biol.">
        <title>Genome and low-iron response of an oceanic diatom adapted to chronic iron limitation.</title>
        <authorList>
            <person name="Lommer M."/>
            <person name="Specht M."/>
            <person name="Roy A.S."/>
            <person name="Kraemer L."/>
            <person name="Andreson R."/>
            <person name="Gutowska M.A."/>
            <person name="Wolf J."/>
            <person name="Bergner S.V."/>
            <person name="Schilhabel M.B."/>
            <person name="Klostermeier U.C."/>
            <person name="Beiko R.G."/>
            <person name="Rosenstiel P."/>
            <person name="Hippler M."/>
            <person name="Laroche J."/>
        </authorList>
    </citation>
    <scope>NUCLEOTIDE SEQUENCE [LARGE SCALE GENOMIC DNA]</scope>
    <source>
        <strain evidence="2 3">CCMP1005</strain>
    </source>
</reference>
<protein>
    <submittedName>
        <fullName evidence="2">Uncharacterized protein</fullName>
    </submittedName>
</protein>
<dbReference type="InterPro" id="IPR001611">
    <property type="entry name" value="Leu-rich_rpt"/>
</dbReference>
<keyword evidence="3" id="KW-1185">Reference proteome</keyword>
<comment type="caution">
    <text evidence="2">The sequence shown here is derived from an EMBL/GenBank/DDBJ whole genome shotgun (WGS) entry which is preliminary data.</text>
</comment>
<name>K0R1M1_THAOC</name>
<evidence type="ECO:0000256" key="1">
    <source>
        <dbReference type="SAM" id="Coils"/>
    </source>
</evidence>
<evidence type="ECO:0000313" key="2">
    <source>
        <dbReference type="EMBL" id="EJK46353.1"/>
    </source>
</evidence>
<evidence type="ECO:0000313" key="3">
    <source>
        <dbReference type="Proteomes" id="UP000266841"/>
    </source>
</evidence>
<dbReference type="Gene3D" id="3.80.10.10">
    <property type="entry name" value="Ribonuclease Inhibitor"/>
    <property type="match status" value="2"/>
</dbReference>
<dbReference type="SUPFAM" id="SSF52047">
    <property type="entry name" value="RNI-like"/>
    <property type="match status" value="1"/>
</dbReference>
<dbReference type="AlphaFoldDB" id="K0R1M1"/>
<dbReference type="OrthoDB" id="42132at2759"/>
<organism evidence="2 3">
    <name type="scientific">Thalassiosira oceanica</name>
    <name type="common">Marine diatom</name>
    <dbReference type="NCBI Taxonomy" id="159749"/>
    <lineage>
        <taxon>Eukaryota</taxon>
        <taxon>Sar</taxon>
        <taxon>Stramenopiles</taxon>
        <taxon>Ochrophyta</taxon>
        <taxon>Bacillariophyta</taxon>
        <taxon>Coscinodiscophyceae</taxon>
        <taxon>Thalassiosirophycidae</taxon>
        <taxon>Thalassiosirales</taxon>
        <taxon>Thalassiosiraceae</taxon>
        <taxon>Thalassiosira</taxon>
    </lineage>
</organism>
<feature type="coiled-coil region" evidence="1">
    <location>
        <begin position="324"/>
        <end position="372"/>
    </location>
</feature>
<accession>K0R1M1</accession>
<proteinExistence type="predicted"/>
<dbReference type="Proteomes" id="UP000266841">
    <property type="component" value="Unassembled WGS sequence"/>
</dbReference>
<dbReference type="InterPro" id="IPR052394">
    <property type="entry name" value="LRR-containing"/>
</dbReference>
<dbReference type="InterPro" id="IPR032675">
    <property type="entry name" value="LRR_dom_sf"/>
</dbReference>